<dbReference type="AlphaFoldDB" id="A0A3S1BHT8"/>
<evidence type="ECO:0000256" key="1">
    <source>
        <dbReference type="ARBA" id="ARBA00004141"/>
    </source>
</evidence>
<dbReference type="EMBL" id="RQTK01000213">
    <property type="protein sequence ID" value="RUS84221.1"/>
    <property type="molecule type" value="Genomic_DNA"/>
</dbReference>
<dbReference type="GO" id="GO:0016020">
    <property type="term" value="C:membrane"/>
    <property type="evidence" value="ECO:0007669"/>
    <property type="project" value="UniProtKB-SubCell"/>
</dbReference>
<dbReference type="InterPro" id="IPR005828">
    <property type="entry name" value="MFS_sugar_transport-like"/>
</dbReference>
<dbReference type="STRING" id="188477.A0A3S1BHT8"/>
<keyword evidence="4 6" id="KW-0472">Membrane</keyword>
<dbReference type="OrthoDB" id="6154409at2759"/>
<accession>A0A3S1BHT8</accession>
<evidence type="ECO:0000313" key="8">
    <source>
        <dbReference type="Proteomes" id="UP000271974"/>
    </source>
</evidence>
<feature type="transmembrane region" description="Helical" evidence="6">
    <location>
        <begin position="110"/>
        <end position="129"/>
    </location>
</feature>
<feature type="transmembrane region" description="Helical" evidence="6">
    <location>
        <begin position="141"/>
        <end position="163"/>
    </location>
</feature>
<keyword evidence="8" id="KW-1185">Reference proteome</keyword>
<dbReference type="SUPFAM" id="SSF103473">
    <property type="entry name" value="MFS general substrate transporter"/>
    <property type="match status" value="1"/>
</dbReference>
<proteinExistence type="predicted"/>
<evidence type="ECO:0008006" key="9">
    <source>
        <dbReference type="Google" id="ProtNLM"/>
    </source>
</evidence>
<feature type="transmembrane region" description="Helical" evidence="6">
    <location>
        <begin position="231"/>
        <end position="254"/>
    </location>
</feature>
<comment type="subcellular location">
    <subcellularLocation>
        <location evidence="1">Membrane</location>
        <topology evidence="1">Multi-pass membrane protein</topology>
    </subcellularLocation>
</comment>
<sequence length="288" mass="31939">MANNKLAEAEMVIRRAARISGVNLHKVMDVFRDRTQSMLVPVTPSREDGDLQQLHQDTAPPEPTKENFFMALKNKQIFKITAISFYMWFADSATYYGLILTSGSLVNDLYLGYAVNILVELPAGVAFFFMCDRYTRRTCMIFFHLVAGIALLAVVALNTIQAAQSIPGINIIVIIISLIGKFGSSAGYGVLWMYTPELFPTNIRTTGFGVSSLAARIGVIVTPFSRTLGRHLPWAPGVIFGILCLLIPVLTVFLPEMHGRELPQTLADMKTLKKVKSGRTHNNERSQP</sequence>
<dbReference type="Pfam" id="PF00083">
    <property type="entry name" value="Sugar_tr"/>
    <property type="match status" value="1"/>
</dbReference>
<feature type="transmembrane region" description="Helical" evidence="6">
    <location>
        <begin position="77"/>
        <end position="98"/>
    </location>
</feature>
<name>A0A3S1BHT8_ELYCH</name>
<protein>
    <recommendedName>
        <fullName evidence="9">Major facilitator superfamily (MFS) profile domain-containing protein</fullName>
    </recommendedName>
</protein>
<keyword evidence="3 6" id="KW-1133">Transmembrane helix</keyword>
<evidence type="ECO:0000256" key="4">
    <source>
        <dbReference type="ARBA" id="ARBA00023136"/>
    </source>
</evidence>
<evidence type="ECO:0000256" key="3">
    <source>
        <dbReference type="ARBA" id="ARBA00022989"/>
    </source>
</evidence>
<comment type="caution">
    <text evidence="7">The sequence shown here is derived from an EMBL/GenBank/DDBJ whole genome shotgun (WGS) entry which is preliminary data.</text>
</comment>
<reference evidence="7 8" key="1">
    <citation type="submission" date="2019-01" db="EMBL/GenBank/DDBJ databases">
        <title>A draft genome assembly of the solar-powered sea slug Elysia chlorotica.</title>
        <authorList>
            <person name="Cai H."/>
            <person name="Li Q."/>
            <person name="Fang X."/>
            <person name="Li J."/>
            <person name="Curtis N.E."/>
            <person name="Altenburger A."/>
            <person name="Shibata T."/>
            <person name="Feng M."/>
            <person name="Maeda T."/>
            <person name="Schwartz J.A."/>
            <person name="Shigenobu S."/>
            <person name="Lundholm N."/>
            <person name="Nishiyama T."/>
            <person name="Yang H."/>
            <person name="Hasebe M."/>
            <person name="Li S."/>
            <person name="Pierce S.K."/>
            <person name="Wang J."/>
        </authorList>
    </citation>
    <scope>NUCLEOTIDE SEQUENCE [LARGE SCALE GENOMIC DNA]</scope>
    <source>
        <strain evidence="7">EC2010</strain>
        <tissue evidence="7">Whole organism of an adult</tissue>
    </source>
</reference>
<dbReference type="Proteomes" id="UP000271974">
    <property type="component" value="Unassembled WGS sequence"/>
</dbReference>
<keyword evidence="2 6" id="KW-0812">Transmembrane</keyword>
<evidence type="ECO:0000256" key="2">
    <source>
        <dbReference type="ARBA" id="ARBA00022692"/>
    </source>
</evidence>
<dbReference type="Gene3D" id="1.20.1250.20">
    <property type="entry name" value="MFS general substrate transporter like domains"/>
    <property type="match status" value="1"/>
</dbReference>
<evidence type="ECO:0000256" key="6">
    <source>
        <dbReference type="SAM" id="Phobius"/>
    </source>
</evidence>
<dbReference type="GO" id="GO:0022857">
    <property type="term" value="F:transmembrane transporter activity"/>
    <property type="evidence" value="ECO:0007669"/>
    <property type="project" value="InterPro"/>
</dbReference>
<feature type="transmembrane region" description="Helical" evidence="6">
    <location>
        <begin position="206"/>
        <end position="225"/>
    </location>
</feature>
<organism evidence="7 8">
    <name type="scientific">Elysia chlorotica</name>
    <name type="common">Eastern emerald elysia</name>
    <name type="synonym">Sea slug</name>
    <dbReference type="NCBI Taxonomy" id="188477"/>
    <lineage>
        <taxon>Eukaryota</taxon>
        <taxon>Metazoa</taxon>
        <taxon>Spiralia</taxon>
        <taxon>Lophotrochozoa</taxon>
        <taxon>Mollusca</taxon>
        <taxon>Gastropoda</taxon>
        <taxon>Heterobranchia</taxon>
        <taxon>Euthyneura</taxon>
        <taxon>Panpulmonata</taxon>
        <taxon>Sacoglossa</taxon>
        <taxon>Placobranchoidea</taxon>
        <taxon>Plakobranchidae</taxon>
        <taxon>Elysia</taxon>
    </lineage>
</organism>
<dbReference type="PANTHER" id="PTHR24064">
    <property type="entry name" value="SOLUTE CARRIER FAMILY 22 MEMBER"/>
    <property type="match status" value="1"/>
</dbReference>
<feature type="region of interest" description="Disordered" evidence="5">
    <location>
        <begin position="43"/>
        <end position="62"/>
    </location>
</feature>
<dbReference type="InterPro" id="IPR036259">
    <property type="entry name" value="MFS_trans_sf"/>
</dbReference>
<evidence type="ECO:0000313" key="7">
    <source>
        <dbReference type="EMBL" id="RUS84221.1"/>
    </source>
</evidence>
<feature type="transmembrane region" description="Helical" evidence="6">
    <location>
        <begin position="169"/>
        <end position="194"/>
    </location>
</feature>
<evidence type="ECO:0000256" key="5">
    <source>
        <dbReference type="SAM" id="MobiDB-lite"/>
    </source>
</evidence>
<gene>
    <name evidence="7" type="ORF">EGW08_008025</name>
</gene>